<dbReference type="Gene3D" id="3.90.79.10">
    <property type="entry name" value="Nucleoside Triphosphate Pyrophosphohydrolase"/>
    <property type="match status" value="1"/>
</dbReference>
<reference evidence="12" key="2">
    <citation type="submission" date="2020-09" db="EMBL/GenBank/DDBJ databases">
        <authorList>
            <person name="Sun Q."/>
            <person name="Zhou Y."/>
        </authorList>
    </citation>
    <scope>NUCLEOTIDE SEQUENCE</scope>
    <source>
        <strain evidence="12">CGMCC 1.15493</strain>
    </source>
</reference>
<evidence type="ECO:0000256" key="1">
    <source>
        <dbReference type="ARBA" id="ARBA00001946"/>
    </source>
</evidence>
<comment type="caution">
    <text evidence="12">The sequence shown here is derived from an EMBL/GenBank/DDBJ whole genome shotgun (WGS) entry which is preliminary data.</text>
</comment>
<dbReference type="InterPro" id="IPR050241">
    <property type="entry name" value="NAD-cap_RNA_hydrolase_NudC"/>
</dbReference>
<sequence>MTRLDPIRPRPNELALGFVGNLLLRDGENRTESSLPEALAAPGAKVYLMHEGAWLYRDAEGRAEPGFDVATALSHAAPESDCVLLGHTPAGEPRLALRATTIPDAALSLPLRPLATAGMLDADTEGQLGQAEHFLNWHQRARFCGRCGTATRPEAAGYRRRCSGCGEVHFPRTDPVSIMLIHDGAGRCILGRSARFPDKMWSCLAGFVEPGETLEGAVRRETLEESGVTVGEVSYVASQPWPFPGSLMIGCMALATSTDIVFDTVELEACRWFDRDEVRAMLDETHPEGLTAPKSFAIAHHLVRLFAETLP</sequence>
<comment type="similarity">
    <text evidence="3">Belongs to the Nudix hydrolase family. NudC subfamily.</text>
</comment>
<keyword evidence="6 10" id="KW-0378">Hydrolase</keyword>
<dbReference type="InterPro" id="IPR015376">
    <property type="entry name" value="Znr_NADH_PPase"/>
</dbReference>
<dbReference type="GO" id="GO:0046872">
    <property type="term" value="F:metal ion binding"/>
    <property type="evidence" value="ECO:0007669"/>
    <property type="project" value="UniProtKB-KW"/>
</dbReference>
<evidence type="ECO:0000256" key="2">
    <source>
        <dbReference type="ARBA" id="ARBA00001947"/>
    </source>
</evidence>
<keyword evidence="13" id="KW-1185">Reference proteome</keyword>
<evidence type="ECO:0000256" key="9">
    <source>
        <dbReference type="ARBA" id="ARBA00023679"/>
    </source>
</evidence>
<evidence type="ECO:0000256" key="8">
    <source>
        <dbReference type="ARBA" id="ARBA00023027"/>
    </source>
</evidence>
<dbReference type="GO" id="GO:0006742">
    <property type="term" value="P:NADP+ catabolic process"/>
    <property type="evidence" value="ECO:0007669"/>
    <property type="project" value="TreeGrafter"/>
</dbReference>
<dbReference type="Pfam" id="PF09297">
    <property type="entry name" value="Zn_ribbon_NUD"/>
    <property type="match status" value="1"/>
</dbReference>
<evidence type="ECO:0000259" key="11">
    <source>
        <dbReference type="PROSITE" id="PS51462"/>
    </source>
</evidence>
<dbReference type="InterPro" id="IPR000086">
    <property type="entry name" value="NUDIX_hydrolase_dom"/>
</dbReference>
<reference evidence="12" key="1">
    <citation type="journal article" date="2014" name="Int. J. Syst. Evol. Microbiol.">
        <title>Complete genome sequence of Corynebacterium casei LMG S-19264T (=DSM 44701T), isolated from a smear-ripened cheese.</title>
        <authorList>
            <consortium name="US DOE Joint Genome Institute (JGI-PGF)"/>
            <person name="Walter F."/>
            <person name="Albersmeier A."/>
            <person name="Kalinowski J."/>
            <person name="Ruckert C."/>
        </authorList>
    </citation>
    <scope>NUCLEOTIDE SEQUENCE</scope>
    <source>
        <strain evidence="12">CGMCC 1.15493</strain>
    </source>
</reference>
<evidence type="ECO:0000256" key="10">
    <source>
        <dbReference type="RuleBase" id="RU003476"/>
    </source>
</evidence>
<dbReference type="InterPro" id="IPR049734">
    <property type="entry name" value="NudC-like_C"/>
</dbReference>
<dbReference type="CDD" id="cd03429">
    <property type="entry name" value="NUDIX_NADH_pyrophosphatase_Nudt13"/>
    <property type="match status" value="1"/>
</dbReference>
<evidence type="ECO:0000256" key="5">
    <source>
        <dbReference type="ARBA" id="ARBA00022723"/>
    </source>
</evidence>
<dbReference type="InterPro" id="IPR015797">
    <property type="entry name" value="NUDIX_hydrolase-like_dom_sf"/>
</dbReference>
<evidence type="ECO:0000256" key="6">
    <source>
        <dbReference type="ARBA" id="ARBA00022801"/>
    </source>
</evidence>
<evidence type="ECO:0000313" key="13">
    <source>
        <dbReference type="Proteomes" id="UP000613160"/>
    </source>
</evidence>
<comment type="catalytic activity">
    <reaction evidence="9">
        <text>a 5'-end NAD(+)-phospho-ribonucleoside in mRNA + H2O = a 5'-end phospho-adenosine-phospho-ribonucleoside in mRNA + beta-nicotinamide D-ribonucleotide + 2 H(+)</text>
        <dbReference type="Rhea" id="RHEA:60876"/>
        <dbReference type="Rhea" id="RHEA-COMP:15698"/>
        <dbReference type="Rhea" id="RHEA-COMP:15719"/>
        <dbReference type="ChEBI" id="CHEBI:14649"/>
        <dbReference type="ChEBI" id="CHEBI:15377"/>
        <dbReference type="ChEBI" id="CHEBI:15378"/>
        <dbReference type="ChEBI" id="CHEBI:144029"/>
        <dbReference type="ChEBI" id="CHEBI:144051"/>
    </reaction>
    <physiologicalReaction direction="left-to-right" evidence="9">
        <dbReference type="Rhea" id="RHEA:60877"/>
    </physiologicalReaction>
</comment>
<feature type="domain" description="Nudix hydrolase" evidence="11">
    <location>
        <begin position="171"/>
        <end position="297"/>
    </location>
</feature>
<dbReference type="RefSeq" id="WP_188849017.1">
    <property type="nucleotide sequence ID" value="NZ_BMJJ01000001.1"/>
</dbReference>
<name>A0A916XST4_9HYPH</name>
<protein>
    <recommendedName>
        <fullName evidence="4">NAD(+) diphosphatase</fullName>
        <ecNumber evidence="4">3.6.1.22</ecNumber>
    </recommendedName>
</protein>
<dbReference type="Proteomes" id="UP000613160">
    <property type="component" value="Unassembled WGS sequence"/>
</dbReference>
<gene>
    <name evidence="12" type="ORF">GCM10011335_05620</name>
</gene>
<dbReference type="GO" id="GO:0035529">
    <property type="term" value="F:NADH pyrophosphatase activity"/>
    <property type="evidence" value="ECO:0007669"/>
    <property type="project" value="TreeGrafter"/>
</dbReference>
<comment type="cofactor">
    <cofactor evidence="1">
        <name>Mg(2+)</name>
        <dbReference type="ChEBI" id="CHEBI:18420"/>
    </cofactor>
</comment>
<dbReference type="PANTHER" id="PTHR42904">
    <property type="entry name" value="NUDIX HYDROLASE, NUDC SUBFAMILY"/>
    <property type="match status" value="1"/>
</dbReference>
<dbReference type="Gene3D" id="3.90.79.20">
    <property type="match status" value="1"/>
</dbReference>
<dbReference type="EC" id="3.6.1.22" evidence="4"/>
<proteinExistence type="inferred from homology"/>
<dbReference type="InterPro" id="IPR020476">
    <property type="entry name" value="Nudix_hydrolase"/>
</dbReference>
<dbReference type="SUPFAM" id="SSF55811">
    <property type="entry name" value="Nudix"/>
    <property type="match status" value="1"/>
</dbReference>
<keyword evidence="8" id="KW-0520">NAD</keyword>
<dbReference type="PANTHER" id="PTHR42904:SF6">
    <property type="entry name" value="NAD-CAPPED RNA HYDROLASE NUDT12"/>
    <property type="match status" value="1"/>
</dbReference>
<dbReference type="PROSITE" id="PS00893">
    <property type="entry name" value="NUDIX_BOX"/>
    <property type="match status" value="1"/>
</dbReference>
<dbReference type="GO" id="GO:0019677">
    <property type="term" value="P:NAD+ catabolic process"/>
    <property type="evidence" value="ECO:0007669"/>
    <property type="project" value="TreeGrafter"/>
</dbReference>
<comment type="cofactor">
    <cofactor evidence="2">
        <name>Zn(2+)</name>
        <dbReference type="ChEBI" id="CHEBI:29105"/>
    </cofactor>
</comment>
<organism evidence="12 13">
    <name type="scientific">Aureimonas glaciei</name>
    <dbReference type="NCBI Taxonomy" id="1776957"/>
    <lineage>
        <taxon>Bacteria</taxon>
        <taxon>Pseudomonadati</taxon>
        <taxon>Pseudomonadota</taxon>
        <taxon>Alphaproteobacteria</taxon>
        <taxon>Hyphomicrobiales</taxon>
        <taxon>Aurantimonadaceae</taxon>
        <taxon>Aureimonas</taxon>
    </lineage>
</organism>
<dbReference type="AlphaFoldDB" id="A0A916XST4"/>
<accession>A0A916XST4</accession>
<evidence type="ECO:0000256" key="3">
    <source>
        <dbReference type="ARBA" id="ARBA00009595"/>
    </source>
</evidence>
<dbReference type="GO" id="GO:0005829">
    <property type="term" value="C:cytosol"/>
    <property type="evidence" value="ECO:0007669"/>
    <property type="project" value="TreeGrafter"/>
</dbReference>
<evidence type="ECO:0000256" key="7">
    <source>
        <dbReference type="ARBA" id="ARBA00022842"/>
    </source>
</evidence>
<dbReference type="EMBL" id="BMJJ01000001">
    <property type="protein sequence ID" value="GGD05585.1"/>
    <property type="molecule type" value="Genomic_DNA"/>
</dbReference>
<keyword evidence="7" id="KW-0460">Magnesium</keyword>
<evidence type="ECO:0000256" key="4">
    <source>
        <dbReference type="ARBA" id="ARBA00012381"/>
    </source>
</evidence>
<dbReference type="InterPro" id="IPR020084">
    <property type="entry name" value="NUDIX_hydrolase_CS"/>
</dbReference>
<evidence type="ECO:0000313" key="12">
    <source>
        <dbReference type="EMBL" id="GGD05585.1"/>
    </source>
</evidence>
<dbReference type="Pfam" id="PF00293">
    <property type="entry name" value="NUDIX"/>
    <property type="match status" value="1"/>
</dbReference>
<dbReference type="PRINTS" id="PR00502">
    <property type="entry name" value="NUDIXFAMILY"/>
</dbReference>
<keyword evidence="5" id="KW-0479">Metal-binding</keyword>
<dbReference type="NCBIfam" id="NF001299">
    <property type="entry name" value="PRK00241.1"/>
    <property type="match status" value="1"/>
</dbReference>
<dbReference type="PROSITE" id="PS51462">
    <property type="entry name" value="NUDIX"/>
    <property type="match status" value="1"/>
</dbReference>